<sequence length="28" mass="3370">MTFFFFLIESFLLASSLILDRCFLNFFS</sequence>
<protein>
    <submittedName>
        <fullName evidence="1">Uncharacterized protein</fullName>
    </submittedName>
</protein>
<organism evidence="1">
    <name type="scientific">Anguilla anguilla</name>
    <name type="common">European freshwater eel</name>
    <name type="synonym">Muraena anguilla</name>
    <dbReference type="NCBI Taxonomy" id="7936"/>
    <lineage>
        <taxon>Eukaryota</taxon>
        <taxon>Metazoa</taxon>
        <taxon>Chordata</taxon>
        <taxon>Craniata</taxon>
        <taxon>Vertebrata</taxon>
        <taxon>Euteleostomi</taxon>
        <taxon>Actinopterygii</taxon>
        <taxon>Neopterygii</taxon>
        <taxon>Teleostei</taxon>
        <taxon>Anguilliformes</taxon>
        <taxon>Anguillidae</taxon>
        <taxon>Anguilla</taxon>
    </lineage>
</organism>
<accession>A0A0E9TQ91</accession>
<proteinExistence type="predicted"/>
<dbReference type="EMBL" id="GBXM01053689">
    <property type="protein sequence ID" value="JAH54888.1"/>
    <property type="molecule type" value="Transcribed_RNA"/>
</dbReference>
<name>A0A0E9TQ91_ANGAN</name>
<dbReference type="EMBL" id="GBXM01052140">
    <property type="protein sequence ID" value="JAH56437.1"/>
    <property type="molecule type" value="Transcribed_RNA"/>
</dbReference>
<reference evidence="1" key="1">
    <citation type="submission" date="2014-11" db="EMBL/GenBank/DDBJ databases">
        <authorList>
            <person name="Amaro Gonzalez C."/>
        </authorList>
    </citation>
    <scope>NUCLEOTIDE SEQUENCE</scope>
</reference>
<dbReference type="EMBL" id="GBXM01048036">
    <property type="protein sequence ID" value="JAH60541.1"/>
    <property type="molecule type" value="Transcribed_RNA"/>
</dbReference>
<evidence type="ECO:0000313" key="1">
    <source>
        <dbReference type="EMBL" id="JAH54888.1"/>
    </source>
</evidence>
<dbReference type="EMBL" id="GBXM01034500">
    <property type="protein sequence ID" value="JAH74077.1"/>
    <property type="molecule type" value="Transcribed_RNA"/>
</dbReference>
<reference evidence="1" key="2">
    <citation type="journal article" date="2015" name="Fish Shellfish Immunol.">
        <title>Early steps in the European eel (Anguilla anguilla)-Vibrio vulnificus interaction in the gills: Role of the RtxA13 toxin.</title>
        <authorList>
            <person name="Callol A."/>
            <person name="Pajuelo D."/>
            <person name="Ebbesson L."/>
            <person name="Teles M."/>
            <person name="MacKenzie S."/>
            <person name="Amaro C."/>
        </authorList>
    </citation>
    <scope>NUCLEOTIDE SEQUENCE</scope>
</reference>
<dbReference type="AlphaFoldDB" id="A0A0E9TQ91"/>